<keyword evidence="5" id="KW-0547">Nucleotide-binding</keyword>
<dbReference type="Gene3D" id="3.30.450.20">
    <property type="entry name" value="PAS domain"/>
    <property type="match status" value="1"/>
</dbReference>
<dbReference type="CDD" id="cd00082">
    <property type="entry name" value="HisKA"/>
    <property type="match status" value="1"/>
</dbReference>
<dbReference type="PRINTS" id="PR00344">
    <property type="entry name" value="BCTRLSENSOR"/>
</dbReference>
<dbReference type="InterPro" id="IPR035965">
    <property type="entry name" value="PAS-like_dom_sf"/>
</dbReference>
<keyword evidence="7" id="KW-0067">ATP-binding</keyword>
<feature type="domain" description="Histidine kinase" evidence="9">
    <location>
        <begin position="248"/>
        <end position="466"/>
    </location>
</feature>
<evidence type="ECO:0000256" key="2">
    <source>
        <dbReference type="ARBA" id="ARBA00012438"/>
    </source>
</evidence>
<evidence type="ECO:0000256" key="3">
    <source>
        <dbReference type="ARBA" id="ARBA00022553"/>
    </source>
</evidence>
<dbReference type="SMART" id="SM00091">
    <property type="entry name" value="PAS"/>
    <property type="match status" value="1"/>
</dbReference>
<dbReference type="InterPro" id="IPR004358">
    <property type="entry name" value="Sig_transdc_His_kin-like_C"/>
</dbReference>
<name>A0A517NJR0_9BACT</name>
<evidence type="ECO:0000256" key="6">
    <source>
        <dbReference type="ARBA" id="ARBA00022777"/>
    </source>
</evidence>
<dbReference type="InterPro" id="IPR036097">
    <property type="entry name" value="HisK_dim/P_sf"/>
</dbReference>
<dbReference type="Gene3D" id="1.10.287.130">
    <property type="match status" value="1"/>
</dbReference>
<dbReference type="SUPFAM" id="SSF55874">
    <property type="entry name" value="ATPase domain of HSP90 chaperone/DNA topoisomerase II/histidine kinase"/>
    <property type="match status" value="1"/>
</dbReference>
<evidence type="ECO:0000313" key="13">
    <source>
        <dbReference type="Proteomes" id="UP000318538"/>
    </source>
</evidence>
<dbReference type="PROSITE" id="PS50112">
    <property type="entry name" value="PAS"/>
    <property type="match status" value="1"/>
</dbReference>
<evidence type="ECO:0000256" key="7">
    <source>
        <dbReference type="ARBA" id="ARBA00022840"/>
    </source>
</evidence>
<accession>A0A517NJR0</accession>
<dbReference type="SMART" id="SM00086">
    <property type="entry name" value="PAC"/>
    <property type="match status" value="1"/>
</dbReference>
<dbReference type="InterPro" id="IPR000700">
    <property type="entry name" value="PAS-assoc_C"/>
</dbReference>
<sequence length="467" mass="51723">MRKLGAEQSGSLRFGATAPTAVRLGLGRCERTDRQISGRWLAANRQQVDGRVDPILIPRCWSDRMSNNKPACETTPKRGQRIPEHFFRLIADCTYDWESWLSADGQVLWVNAAVERFTGYTPQECRAMSDYPLPLVAPEDRGKIARCVKEGRAGSTANNVEFRAMDRDGCHCWCAVSWQPMIDAAGHPLGFRASVRDISETRQLREQLRLQNDHLEQLVQERTGQIAKLEKHRLKVEKLAALGELAAGVAHEINNPLAGIRNAFTLLKRHLPHNVKHYDKLELIDCEIQRISGITHQMYQLYRPSQQTVTRFSIKKLVAEVITLSRPMARKKRVDLEADSSSLQPSGALGGDEVSLRSGELKQVLLNLVRNAIQASLPGQTVSVAIHTNSAALSITVTDHGSGIPESVIGKIFDPFFSTKSEEIGQGMGLGLPVSSGIIEAMKGTIDVTSDPNIGTTFVVRLPRQLD</sequence>
<dbReference type="PANTHER" id="PTHR43065">
    <property type="entry name" value="SENSOR HISTIDINE KINASE"/>
    <property type="match status" value="1"/>
</dbReference>
<dbReference type="GO" id="GO:0005524">
    <property type="term" value="F:ATP binding"/>
    <property type="evidence" value="ECO:0007669"/>
    <property type="project" value="UniProtKB-KW"/>
</dbReference>
<dbReference type="InterPro" id="IPR000014">
    <property type="entry name" value="PAS"/>
</dbReference>
<dbReference type="GO" id="GO:0000155">
    <property type="term" value="F:phosphorelay sensor kinase activity"/>
    <property type="evidence" value="ECO:0007669"/>
    <property type="project" value="InterPro"/>
</dbReference>
<evidence type="ECO:0000259" key="10">
    <source>
        <dbReference type="PROSITE" id="PS50112"/>
    </source>
</evidence>
<feature type="domain" description="PAC" evidence="11">
    <location>
        <begin position="158"/>
        <end position="210"/>
    </location>
</feature>
<dbReference type="CDD" id="cd00075">
    <property type="entry name" value="HATPase"/>
    <property type="match status" value="1"/>
</dbReference>
<dbReference type="Pfam" id="PF02518">
    <property type="entry name" value="HATPase_c"/>
    <property type="match status" value="1"/>
</dbReference>
<dbReference type="NCBIfam" id="TIGR00229">
    <property type="entry name" value="sensory_box"/>
    <property type="match status" value="1"/>
</dbReference>
<evidence type="ECO:0000259" key="11">
    <source>
        <dbReference type="PROSITE" id="PS50113"/>
    </source>
</evidence>
<keyword evidence="4 12" id="KW-0808">Transferase</keyword>
<gene>
    <name evidence="12" type="primary">kinA_3</name>
    <name evidence="12" type="ORF">K227x_57920</name>
</gene>
<evidence type="ECO:0000256" key="4">
    <source>
        <dbReference type="ARBA" id="ARBA00022679"/>
    </source>
</evidence>
<evidence type="ECO:0000313" key="12">
    <source>
        <dbReference type="EMBL" id="QDT07365.1"/>
    </source>
</evidence>
<dbReference type="Pfam" id="PF00512">
    <property type="entry name" value="HisKA"/>
    <property type="match status" value="1"/>
</dbReference>
<protein>
    <recommendedName>
        <fullName evidence="2">histidine kinase</fullName>
        <ecNumber evidence="2">2.7.13.3</ecNumber>
    </recommendedName>
</protein>
<dbReference type="SUPFAM" id="SSF47384">
    <property type="entry name" value="Homodimeric domain of signal transducing histidine kinase"/>
    <property type="match status" value="1"/>
</dbReference>
<evidence type="ECO:0000259" key="9">
    <source>
        <dbReference type="PROSITE" id="PS50109"/>
    </source>
</evidence>
<dbReference type="EC" id="2.7.13.3" evidence="2"/>
<dbReference type="PROSITE" id="PS50113">
    <property type="entry name" value="PAC"/>
    <property type="match status" value="1"/>
</dbReference>
<proteinExistence type="predicted"/>
<keyword evidence="3" id="KW-0597">Phosphoprotein</keyword>
<evidence type="ECO:0000256" key="5">
    <source>
        <dbReference type="ARBA" id="ARBA00022741"/>
    </source>
</evidence>
<comment type="catalytic activity">
    <reaction evidence="1">
        <text>ATP + protein L-histidine = ADP + protein N-phospho-L-histidine.</text>
        <dbReference type="EC" id="2.7.13.3"/>
    </reaction>
</comment>
<dbReference type="InterPro" id="IPR001610">
    <property type="entry name" value="PAC"/>
</dbReference>
<dbReference type="SMART" id="SM00387">
    <property type="entry name" value="HATPase_c"/>
    <property type="match status" value="1"/>
</dbReference>
<dbReference type="InterPro" id="IPR013655">
    <property type="entry name" value="PAS_fold_3"/>
</dbReference>
<feature type="domain" description="PAS" evidence="10">
    <location>
        <begin position="101"/>
        <end position="155"/>
    </location>
</feature>
<dbReference type="InterPro" id="IPR003594">
    <property type="entry name" value="HATPase_dom"/>
</dbReference>
<dbReference type="PANTHER" id="PTHR43065:SF10">
    <property type="entry name" value="PEROXIDE STRESS-ACTIVATED HISTIDINE KINASE MAK3"/>
    <property type="match status" value="1"/>
</dbReference>
<dbReference type="InterPro" id="IPR003661">
    <property type="entry name" value="HisK_dim/P_dom"/>
</dbReference>
<keyword evidence="6 12" id="KW-0418">Kinase</keyword>
<dbReference type="SMART" id="SM00388">
    <property type="entry name" value="HisKA"/>
    <property type="match status" value="1"/>
</dbReference>
<dbReference type="Proteomes" id="UP000318538">
    <property type="component" value="Chromosome"/>
</dbReference>
<dbReference type="AlphaFoldDB" id="A0A517NJR0"/>
<dbReference type="PROSITE" id="PS50109">
    <property type="entry name" value="HIS_KIN"/>
    <property type="match status" value="1"/>
</dbReference>
<dbReference type="CDD" id="cd00130">
    <property type="entry name" value="PAS"/>
    <property type="match status" value="1"/>
</dbReference>
<dbReference type="InterPro" id="IPR036890">
    <property type="entry name" value="HATPase_C_sf"/>
</dbReference>
<dbReference type="Gene3D" id="3.30.565.10">
    <property type="entry name" value="Histidine kinase-like ATPase, C-terminal domain"/>
    <property type="match status" value="1"/>
</dbReference>
<organism evidence="12 13">
    <name type="scientific">Rubripirellula lacrimiformis</name>
    <dbReference type="NCBI Taxonomy" id="1930273"/>
    <lineage>
        <taxon>Bacteria</taxon>
        <taxon>Pseudomonadati</taxon>
        <taxon>Planctomycetota</taxon>
        <taxon>Planctomycetia</taxon>
        <taxon>Pirellulales</taxon>
        <taxon>Pirellulaceae</taxon>
        <taxon>Rubripirellula</taxon>
    </lineage>
</organism>
<keyword evidence="8" id="KW-0902">Two-component regulatory system</keyword>
<evidence type="ECO:0000256" key="1">
    <source>
        <dbReference type="ARBA" id="ARBA00000085"/>
    </source>
</evidence>
<keyword evidence="13" id="KW-1185">Reference proteome</keyword>
<dbReference type="SUPFAM" id="SSF55785">
    <property type="entry name" value="PYP-like sensor domain (PAS domain)"/>
    <property type="match status" value="1"/>
</dbReference>
<dbReference type="KEGG" id="rlc:K227x_57920"/>
<dbReference type="EMBL" id="CP036525">
    <property type="protein sequence ID" value="QDT07365.1"/>
    <property type="molecule type" value="Genomic_DNA"/>
</dbReference>
<reference evidence="12 13" key="1">
    <citation type="submission" date="2019-02" db="EMBL/GenBank/DDBJ databases">
        <title>Deep-cultivation of Planctomycetes and their phenomic and genomic characterization uncovers novel biology.</title>
        <authorList>
            <person name="Wiegand S."/>
            <person name="Jogler M."/>
            <person name="Boedeker C."/>
            <person name="Pinto D."/>
            <person name="Vollmers J."/>
            <person name="Rivas-Marin E."/>
            <person name="Kohn T."/>
            <person name="Peeters S.H."/>
            <person name="Heuer A."/>
            <person name="Rast P."/>
            <person name="Oberbeckmann S."/>
            <person name="Bunk B."/>
            <person name="Jeske O."/>
            <person name="Meyerdierks A."/>
            <person name="Storesund J.E."/>
            <person name="Kallscheuer N."/>
            <person name="Luecker S."/>
            <person name="Lage O.M."/>
            <person name="Pohl T."/>
            <person name="Merkel B.J."/>
            <person name="Hornburger P."/>
            <person name="Mueller R.-W."/>
            <person name="Bruemmer F."/>
            <person name="Labrenz M."/>
            <person name="Spormann A.M."/>
            <person name="Op den Camp H."/>
            <person name="Overmann J."/>
            <person name="Amann R."/>
            <person name="Jetten M.S.M."/>
            <person name="Mascher T."/>
            <person name="Medema M.H."/>
            <person name="Devos D.P."/>
            <person name="Kaster A.-K."/>
            <person name="Ovreas L."/>
            <person name="Rohde M."/>
            <person name="Galperin M.Y."/>
            <person name="Jogler C."/>
        </authorList>
    </citation>
    <scope>NUCLEOTIDE SEQUENCE [LARGE SCALE GENOMIC DNA]</scope>
    <source>
        <strain evidence="12 13">K22_7</strain>
    </source>
</reference>
<dbReference type="Pfam" id="PF08447">
    <property type="entry name" value="PAS_3"/>
    <property type="match status" value="1"/>
</dbReference>
<evidence type="ECO:0000256" key="8">
    <source>
        <dbReference type="ARBA" id="ARBA00023012"/>
    </source>
</evidence>
<dbReference type="InterPro" id="IPR005467">
    <property type="entry name" value="His_kinase_dom"/>
</dbReference>